<dbReference type="InterPro" id="IPR000182">
    <property type="entry name" value="GNAT_dom"/>
</dbReference>
<protein>
    <submittedName>
        <fullName evidence="3">GNAT superfamily N-acetyltransferase</fullName>
    </submittedName>
</protein>
<name>A0ABS2LH42_9CELL</name>
<evidence type="ECO:0000313" key="4">
    <source>
        <dbReference type="Proteomes" id="UP000698059"/>
    </source>
</evidence>
<dbReference type="PROSITE" id="PS51186">
    <property type="entry name" value="GNAT"/>
    <property type="match status" value="1"/>
</dbReference>
<dbReference type="Proteomes" id="UP000698059">
    <property type="component" value="Unassembled WGS sequence"/>
</dbReference>
<evidence type="ECO:0000313" key="3">
    <source>
        <dbReference type="EMBL" id="MBM7479739.1"/>
    </source>
</evidence>
<dbReference type="Gene3D" id="3.40.630.30">
    <property type="match status" value="1"/>
</dbReference>
<organism evidence="3 4">
    <name type="scientific">Oerskovia jenensis</name>
    <dbReference type="NCBI Taxonomy" id="162169"/>
    <lineage>
        <taxon>Bacteria</taxon>
        <taxon>Bacillati</taxon>
        <taxon>Actinomycetota</taxon>
        <taxon>Actinomycetes</taxon>
        <taxon>Micrococcales</taxon>
        <taxon>Cellulomonadaceae</taxon>
        <taxon>Oerskovia</taxon>
    </lineage>
</organism>
<dbReference type="CDD" id="cd04301">
    <property type="entry name" value="NAT_SF"/>
    <property type="match status" value="1"/>
</dbReference>
<sequence length="408" mass="43495">MSGPSQAAAQASFSGPTAWRVLRAPVPDSLGAPEAWAVHGTVRVGEMIDREIHGHADLGLDAATVLVTMTAQQEYKRTVRLVAVADGPRDSGGSGAAEGSGVPSGSAARGPDPVPVAGDVVGRGLVGLPQKGNTHLAIVYVGVDPGHRGQGVGAALWDECLRIAREAGRTVILSDSAHAPEPPPGPGALDSPTGSGRVPLDDPGTRFALARGFALEQVMRQSTLTLPPRADVVDPLRDAARAAAGDDYRVHLWRDTVPEEWIDDFAVLETRMSTDAPNGGLDLEEDPWDADRVRVASRSFADRGQGYLVAVAEHVPSGRLAAFSMVAYPHDRPEVVIQEDTLVLREHRGHRLGMLVKIAVLDELARARPSSRRIHTWNAQENRHMLAINEALGFEVASVTAEWQLRLV</sequence>
<keyword evidence="4" id="KW-1185">Reference proteome</keyword>
<feature type="region of interest" description="Disordered" evidence="1">
    <location>
        <begin position="175"/>
        <end position="201"/>
    </location>
</feature>
<feature type="domain" description="N-acetyltransferase" evidence="2">
    <location>
        <begin position="42"/>
        <end position="239"/>
    </location>
</feature>
<comment type="caution">
    <text evidence="3">The sequence shown here is derived from an EMBL/GenBank/DDBJ whole genome shotgun (WGS) entry which is preliminary data.</text>
</comment>
<evidence type="ECO:0000259" key="2">
    <source>
        <dbReference type="PROSITE" id="PS51186"/>
    </source>
</evidence>
<feature type="compositionally biased region" description="Low complexity" evidence="1">
    <location>
        <begin position="99"/>
        <end position="115"/>
    </location>
</feature>
<gene>
    <name evidence="3" type="ORF">JOD49_002659</name>
</gene>
<proteinExistence type="predicted"/>
<dbReference type="EMBL" id="JAFBBO010000001">
    <property type="protein sequence ID" value="MBM7479739.1"/>
    <property type="molecule type" value="Genomic_DNA"/>
</dbReference>
<reference evidence="3 4" key="1">
    <citation type="submission" date="2021-01" db="EMBL/GenBank/DDBJ databases">
        <title>Sequencing the genomes of 1000 actinobacteria strains.</title>
        <authorList>
            <person name="Klenk H.-P."/>
        </authorList>
    </citation>
    <scope>NUCLEOTIDE SEQUENCE [LARGE SCALE GENOMIC DNA]</scope>
    <source>
        <strain evidence="3 4">DSM 46000</strain>
    </source>
</reference>
<dbReference type="Pfam" id="PF00583">
    <property type="entry name" value="Acetyltransf_1"/>
    <property type="match status" value="1"/>
</dbReference>
<dbReference type="RefSeq" id="WP_205307620.1">
    <property type="nucleotide sequence ID" value="NZ_BAAAVF010000011.1"/>
</dbReference>
<dbReference type="InterPro" id="IPR016181">
    <property type="entry name" value="Acyl_CoA_acyltransferase"/>
</dbReference>
<evidence type="ECO:0000256" key="1">
    <source>
        <dbReference type="SAM" id="MobiDB-lite"/>
    </source>
</evidence>
<feature type="region of interest" description="Disordered" evidence="1">
    <location>
        <begin position="86"/>
        <end position="115"/>
    </location>
</feature>
<accession>A0ABS2LH42</accession>
<dbReference type="SUPFAM" id="SSF55729">
    <property type="entry name" value="Acyl-CoA N-acyltransferases (Nat)"/>
    <property type="match status" value="1"/>
</dbReference>